<organism evidence="9 10">
    <name type="scientific">Tistrella mobilis</name>
    <dbReference type="NCBI Taxonomy" id="171437"/>
    <lineage>
        <taxon>Bacteria</taxon>
        <taxon>Pseudomonadati</taxon>
        <taxon>Pseudomonadota</taxon>
        <taxon>Alphaproteobacteria</taxon>
        <taxon>Geminicoccales</taxon>
        <taxon>Geminicoccaceae</taxon>
        <taxon>Tistrella</taxon>
    </lineage>
</organism>
<feature type="compositionally biased region" description="Low complexity" evidence="8">
    <location>
        <begin position="17"/>
        <end position="32"/>
    </location>
</feature>
<dbReference type="Gene3D" id="1.10.580.10">
    <property type="entry name" value="Citrate Synthase, domain 1"/>
    <property type="match status" value="1"/>
</dbReference>
<evidence type="ECO:0000256" key="5">
    <source>
        <dbReference type="PIRNR" id="PIRNR001369"/>
    </source>
</evidence>
<protein>
    <recommendedName>
        <fullName evidence="5">Citrate synthase</fullName>
    </recommendedName>
</protein>
<comment type="caution">
    <text evidence="9">The sequence shown here is derived from an EMBL/GenBank/DDBJ whole genome shotgun (WGS) entry which is preliminary data.</text>
</comment>
<gene>
    <name evidence="9" type="ORF">DCK97_11340</name>
</gene>
<dbReference type="InterPro" id="IPR024176">
    <property type="entry name" value="Citrate_synthase_bac-typ"/>
</dbReference>
<evidence type="ECO:0000256" key="6">
    <source>
        <dbReference type="PIRSR" id="PIRSR001369-1"/>
    </source>
</evidence>
<dbReference type="AlphaFoldDB" id="A0A3B9IJN0"/>
<evidence type="ECO:0000313" key="9">
    <source>
        <dbReference type="EMBL" id="HAE48005.1"/>
    </source>
</evidence>
<evidence type="ECO:0000256" key="1">
    <source>
        <dbReference type="ARBA" id="ARBA00004751"/>
    </source>
</evidence>
<dbReference type="PANTHER" id="PTHR11739:SF4">
    <property type="entry name" value="CITRATE SYNTHASE, PEROXISOMAL"/>
    <property type="match status" value="1"/>
</dbReference>
<dbReference type="InterPro" id="IPR016142">
    <property type="entry name" value="Citrate_synth-like_lrg_a-sub"/>
</dbReference>
<dbReference type="CDD" id="cd06109">
    <property type="entry name" value="BsCS-I_like"/>
    <property type="match status" value="1"/>
</dbReference>
<accession>A0A3B9IJN0</accession>
<evidence type="ECO:0000256" key="3">
    <source>
        <dbReference type="ARBA" id="ARBA00022679"/>
    </source>
</evidence>
<name>A0A3B9IJN0_9PROT</name>
<evidence type="ECO:0000256" key="4">
    <source>
        <dbReference type="ARBA" id="ARBA00049288"/>
    </source>
</evidence>
<dbReference type="Proteomes" id="UP000257706">
    <property type="component" value="Unassembled WGS sequence"/>
</dbReference>
<dbReference type="InterPro" id="IPR016143">
    <property type="entry name" value="Citrate_synth-like_sm_a-sub"/>
</dbReference>
<evidence type="ECO:0000256" key="7">
    <source>
        <dbReference type="RuleBase" id="RU003406"/>
    </source>
</evidence>
<dbReference type="PROSITE" id="PS00480">
    <property type="entry name" value="CITRATE_SYNTHASE"/>
    <property type="match status" value="1"/>
</dbReference>
<keyword evidence="3 5" id="KW-0808">Transferase</keyword>
<dbReference type="GO" id="GO:0006099">
    <property type="term" value="P:tricarboxylic acid cycle"/>
    <property type="evidence" value="ECO:0007669"/>
    <property type="project" value="UniProtKB-UniPathway"/>
</dbReference>
<dbReference type="NCBIfam" id="NF009005">
    <property type="entry name" value="PRK12350.1"/>
    <property type="match status" value="1"/>
</dbReference>
<evidence type="ECO:0000256" key="2">
    <source>
        <dbReference type="ARBA" id="ARBA00010566"/>
    </source>
</evidence>
<comment type="catalytic activity">
    <reaction evidence="4">
        <text>oxaloacetate + acetyl-CoA + H2O = citrate + CoA + H(+)</text>
        <dbReference type="Rhea" id="RHEA:16845"/>
        <dbReference type="ChEBI" id="CHEBI:15377"/>
        <dbReference type="ChEBI" id="CHEBI:15378"/>
        <dbReference type="ChEBI" id="CHEBI:16452"/>
        <dbReference type="ChEBI" id="CHEBI:16947"/>
        <dbReference type="ChEBI" id="CHEBI:57287"/>
        <dbReference type="ChEBI" id="CHEBI:57288"/>
        <dbReference type="EC" id="2.3.3.16"/>
    </reaction>
</comment>
<dbReference type="Pfam" id="PF00285">
    <property type="entry name" value="Citrate_synt"/>
    <property type="match status" value="1"/>
</dbReference>
<sequence>MLRPGRRGPPEIRRPPQRAAPAARDSADGARPVAGEDLSVTINAGLEGIVVAETDLSLVDGKNGYLVYRGNWAKDLAISRTYEDVVHLLWRGHLPDERESEAFRAELAARRKLPDYLKTIIRALPPETDTMSVLRTATSAIGDRSFAWPPTFEQASEILAKAPTIIAYRNALNTGRDPIEPDESLGHAENYLYMLHGEKPTRVHTRALDAYIILTAEHGLNASTFTGRVITSTRSDIASAITGAIGALKGPLHGGAPSEVDTMLEEIGTKENAEPWLRQQIEAGERLMGFGHRVYKTMDPRAVALRQVSDSFAGEDPWFDLSVHVEETAVRLLSEYKPGRNLYPNVEFWAAAVLRGVRIPTDLYTPTFGLARMAGWSAHILEQADKNRLIRPESTYVGEMPKAS</sequence>
<feature type="active site" evidence="6">
    <location>
        <position position="292"/>
    </location>
</feature>
<feature type="region of interest" description="Disordered" evidence="8">
    <location>
        <begin position="1"/>
        <end position="32"/>
    </location>
</feature>
<reference evidence="9 10" key="1">
    <citation type="journal article" date="2018" name="Nat. Biotechnol.">
        <title>A standardized bacterial taxonomy based on genome phylogeny substantially revises the tree of life.</title>
        <authorList>
            <person name="Parks D.H."/>
            <person name="Chuvochina M."/>
            <person name="Waite D.W."/>
            <person name="Rinke C."/>
            <person name="Skarshewski A."/>
            <person name="Chaumeil P.A."/>
            <person name="Hugenholtz P."/>
        </authorList>
    </citation>
    <scope>NUCLEOTIDE SEQUENCE [LARGE SCALE GENOMIC DNA]</scope>
    <source>
        <strain evidence="9">UBA8739</strain>
    </source>
</reference>
<dbReference type="OrthoDB" id="9800864at2"/>
<dbReference type="InterPro" id="IPR002020">
    <property type="entry name" value="Citrate_synthase"/>
</dbReference>
<dbReference type="SUPFAM" id="SSF48256">
    <property type="entry name" value="Citrate synthase"/>
    <property type="match status" value="1"/>
</dbReference>
<dbReference type="PANTHER" id="PTHR11739">
    <property type="entry name" value="CITRATE SYNTHASE"/>
    <property type="match status" value="1"/>
</dbReference>
<feature type="active site" evidence="6">
    <location>
        <position position="347"/>
    </location>
</feature>
<dbReference type="PIRSF" id="PIRSF001369">
    <property type="entry name" value="Citrate_synth"/>
    <property type="match status" value="1"/>
</dbReference>
<dbReference type="GO" id="GO:0036440">
    <property type="term" value="F:citrate synthase activity"/>
    <property type="evidence" value="ECO:0007669"/>
    <property type="project" value="UniProtKB-EC"/>
</dbReference>
<evidence type="ECO:0000313" key="10">
    <source>
        <dbReference type="Proteomes" id="UP000257706"/>
    </source>
</evidence>
<dbReference type="PRINTS" id="PR00143">
    <property type="entry name" value="CITRTSNTHASE"/>
</dbReference>
<evidence type="ECO:0000256" key="8">
    <source>
        <dbReference type="SAM" id="MobiDB-lite"/>
    </source>
</evidence>
<dbReference type="Gene3D" id="1.10.230.10">
    <property type="entry name" value="Cytochrome P450-Terp, domain 2"/>
    <property type="match status" value="1"/>
</dbReference>
<proteinExistence type="inferred from homology"/>
<dbReference type="GO" id="GO:0005975">
    <property type="term" value="P:carbohydrate metabolic process"/>
    <property type="evidence" value="ECO:0007669"/>
    <property type="project" value="TreeGrafter"/>
</dbReference>
<dbReference type="InterPro" id="IPR036969">
    <property type="entry name" value="Citrate_synthase_sf"/>
</dbReference>
<dbReference type="EMBL" id="DMAI01000172">
    <property type="protein sequence ID" value="HAE48005.1"/>
    <property type="molecule type" value="Genomic_DNA"/>
</dbReference>
<dbReference type="InterPro" id="IPR019810">
    <property type="entry name" value="Citrate_synthase_AS"/>
</dbReference>
<comment type="similarity">
    <text evidence="2 5 7">Belongs to the citrate synthase family.</text>
</comment>
<dbReference type="GO" id="GO:0005829">
    <property type="term" value="C:cytosol"/>
    <property type="evidence" value="ECO:0007669"/>
    <property type="project" value="TreeGrafter"/>
</dbReference>
<comment type="pathway">
    <text evidence="1">Carbohydrate metabolism; tricarboxylic acid cycle; isocitrate from oxaloacetate: step 1/2.</text>
</comment>
<dbReference type="UniPathway" id="UPA00223">
    <property type="reaction ID" value="UER00717"/>
</dbReference>